<keyword evidence="2" id="KW-1185">Reference proteome</keyword>
<dbReference type="Gene3D" id="4.10.240.10">
    <property type="entry name" value="Zn(2)-C6 fungal-type DNA-binding domain"/>
    <property type="match status" value="1"/>
</dbReference>
<organism evidence="1 2">
    <name type="scientific">Gigaspora margarita</name>
    <dbReference type="NCBI Taxonomy" id="4874"/>
    <lineage>
        <taxon>Eukaryota</taxon>
        <taxon>Fungi</taxon>
        <taxon>Fungi incertae sedis</taxon>
        <taxon>Mucoromycota</taxon>
        <taxon>Glomeromycotina</taxon>
        <taxon>Glomeromycetes</taxon>
        <taxon>Diversisporales</taxon>
        <taxon>Gigasporaceae</taxon>
        <taxon>Gigaspora</taxon>
    </lineage>
</organism>
<evidence type="ECO:0000313" key="2">
    <source>
        <dbReference type="Proteomes" id="UP000439903"/>
    </source>
</evidence>
<dbReference type="AlphaFoldDB" id="A0A8H4EK85"/>
<dbReference type="EMBL" id="WTPW01000532">
    <property type="protein sequence ID" value="KAF0501844.1"/>
    <property type="molecule type" value="Genomic_DNA"/>
</dbReference>
<dbReference type="Proteomes" id="UP000439903">
    <property type="component" value="Unassembled WGS sequence"/>
</dbReference>
<name>A0A8H4EK85_GIGMA</name>
<comment type="caution">
    <text evidence="1">The sequence shown here is derived from an EMBL/GenBank/DDBJ whole genome shotgun (WGS) entry which is preliminary data.</text>
</comment>
<dbReference type="CDD" id="cd00067">
    <property type="entry name" value="GAL4"/>
    <property type="match status" value="1"/>
</dbReference>
<gene>
    <name evidence="1" type="ORF">F8M41_019945</name>
</gene>
<evidence type="ECO:0000313" key="1">
    <source>
        <dbReference type="EMBL" id="KAF0501844.1"/>
    </source>
</evidence>
<dbReference type="InterPro" id="IPR036864">
    <property type="entry name" value="Zn2-C6_fun-type_DNA-bd_sf"/>
</dbReference>
<dbReference type="OrthoDB" id="2386985at2759"/>
<sequence length="192" mass="22808">MLERLIRRKQRYTNIACTNCRSKHKKCIGNPCNFCKEQKLQCKFIKGAKRGPKKKIHKHQPEMIGKNLTDNYNTYLNSANIQQNLTYIDQNLFNNYNHHHILPNLTNVNGLYNFAQPNLVDINNHHHTQPNLLKIHNTHKSICGDRIWQNSQQMFREQIIYGDNPTYYYRKQDNLLMHDGSYSFESPTDKDF</sequence>
<accession>A0A8H4EK85</accession>
<reference evidence="1 2" key="1">
    <citation type="journal article" date="2019" name="Environ. Microbiol.">
        <title>At the nexus of three kingdoms: the genome of the mycorrhizal fungus Gigaspora margarita provides insights into plant, endobacterial and fungal interactions.</title>
        <authorList>
            <person name="Venice F."/>
            <person name="Ghignone S."/>
            <person name="Salvioli di Fossalunga A."/>
            <person name="Amselem J."/>
            <person name="Novero M."/>
            <person name="Xianan X."/>
            <person name="Sedzielewska Toro K."/>
            <person name="Morin E."/>
            <person name="Lipzen A."/>
            <person name="Grigoriev I.V."/>
            <person name="Henrissat B."/>
            <person name="Martin F.M."/>
            <person name="Bonfante P."/>
        </authorList>
    </citation>
    <scope>NUCLEOTIDE SEQUENCE [LARGE SCALE GENOMIC DNA]</scope>
    <source>
        <strain evidence="1 2">BEG34</strain>
    </source>
</reference>
<dbReference type="SUPFAM" id="SSF57701">
    <property type="entry name" value="Zn2/Cys6 DNA-binding domain"/>
    <property type="match status" value="1"/>
</dbReference>
<dbReference type="InterPro" id="IPR001138">
    <property type="entry name" value="Zn2Cys6_DnaBD"/>
</dbReference>
<dbReference type="GO" id="GO:0000981">
    <property type="term" value="F:DNA-binding transcription factor activity, RNA polymerase II-specific"/>
    <property type="evidence" value="ECO:0007669"/>
    <property type="project" value="InterPro"/>
</dbReference>
<protein>
    <submittedName>
        <fullName evidence="1">Putative C6 transcription factor</fullName>
    </submittedName>
</protein>
<proteinExistence type="predicted"/>
<dbReference type="GO" id="GO:0008270">
    <property type="term" value="F:zinc ion binding"/>
    <property type="evidence" value="ECO:0007669"/>
    <property type="project" value="InterPro"/>
</dbReference>